<feature type="compositionally biased region" description="Pro residues" evidence="1">
    <location>
        <begin position="1220"/>
        <end position="1229"/>
    </location>
</feature>
<feature type="region of interest" description="Disordered" evidence="1">
    <location>
        <begin position="697"/>
        <end position="834"/>
    </location>
</feature>
<feature type="region of interest" description="Disordered" evidence="1">
    <location>
        <begin position="952"/>
        <end position="1016"/>
    </location>
</feature>
<accession>A0AAJ6VQR8</accession>
<dbReference type="InterPro" id="IPR009604">
    <property type="entry name" value="LsmAD_domain"/>
</dbReference>
<feature type="compositionally biased region" description="Basic and acidic residues" evidence="1">
    <location>
        <begin position="515"/>
        <end position="528"/>
    </location>
</feature>
<feature type="compositionally biased region" description="Low complexity" evidence="1">
    <location>
        <begin position="1187"/>
        <end position="1198"/>
    </location>
</feature>
<dbReference type="GO" id="GO:0005737">
    <property type="term" value="C:cytoplasm"/>
    <property type="evidence" value="ECO:0007669"/>
    <property type="project" value="UniProtKB-ARBA"/>
</dbReference>
<organism evidence="3">
    <name type="scientific">Aspergillus niger</name>
    <dbReference type="NCBI Taxonomy" id="5061"/>
    <lineage>
        <taxon>Eukaryota</taxon>
        <taxon>Fungi</taxon>
        <taxon>Dikarya</taxon>
        <taxon>Ascomycota</taxon>
        <taxon>Pezizomycotina</taxon>
        <taxon>Eurotiomycetes</taxon>
        <taxon>Eurotiomycetidae</taxon>
        <taxon>Eurotiales</taxon>
        <taxon>Aspergillaceae</taxon>
        <taxon>Aspergillus</taxon>
        <taxon>Aspergillus subgen. Circumdati</taxon>
    </lineage>
</organism>
<feature type="domain" description="LsmAD" evidence="2">
    <location>
        <begin position="455"/>
        <end position="525"/>
    </location>
</feature>
<feature type="compositionally biased region" description="Polar residues" evidence="1">
    <location>
        <begin position="820"/>
        <end position="834"/>
    </location>
</feature>
<feature type="compositionally biased region" description="Polar residues" evidence="1">
    <location>
        <begin position="235"/>
        <end position="252"/>
    </location>
</feature>
<feature type="region of interest" description="Disordered" evidence="1">
    <location>
        <begin position="196"/>
        <end position="294"/>
    </location>
</feature>
<name>A0AAJ6VQR8_ASPNG</name>
<dbReference type="SMART" id="SM01272">
    <property type="entry name" value="LsmAD"/>
    <property type="match status" value="1"/>
</dbReference>
<dbReference type="InterPro" id="IPR045117">
    <property type="entry name" value="ATXN2-like"/>
</dbReference>
<gene>
    <name evidence="3" type="ORF">An08g01230</name>
</gene>
<evidence type="ECO:0000256" key="1">
    <source>
        <dbReference type="SAM" id="MobiDB-lite"/>
    </source>
</evidence>
<feature type="region of interest" description="Disordered" evidence="1">
    <location>
        <begin position="1108"/>
        <end position="1247"/>
    </location>
</feature>
<evidence type="ECO:0000259" key="2">
    <source>
        <dbReference type="SMART" id="SM01272"/>
    </source>
</evidence>
<evidence type="ECO:0000313" key="3">
    <source>
        <dbReference type="RefSeq" id="XP_001392241.3"/>
    </source>
</evidence>
<dbReference type="AlphaFoldDB" id="A0AAJ6VQR8"/>
<sequence length="1247" mass="134966">MEVGVEVKRGREWKKRPFSGTPYGVHPHKKQCTFPWPSCSPLACQPPTKPRDPWDIHGICPPKFPSDKLNPPARPSTNRPLTYASLLVFVFLPHSPSPPSPLPVFPPGSASPLLPPLSPFLALSPSLSLSLPVDVQLTRRRSRDLFGALALLPQLLFSPSTPPFFSFLPPPQSLPPTPSPFLRSCLRRRQMASTVNSVSAANSASGNAVNPQNPGTRPSLRSSASTKASEGGRRQSGSPLESGQRRSNSQKAWSHGANPITQRASYSQQNGNMSHKQSASPRPTPKESNTPDNHANDRLVFLFASFIGLNATITTRNGDKYTGIFSSSTLEPSDCSFVLKMVQRPTKADQNKANGVSDVSSPYMGSAPDHSMSFDVKDVVDISVPNVTPADVTAKSANGTPVGFKTDTDISGNLAIRERTLKRWEPAADTDVDLSLESAHNSTGWDQFEANARLFGATSSYDENIYTTRIDRSDPTYKQKEADAARIAREIEGATTDNAHVREERGQVSADDHDEEAKYSGVRRDERSFPPLVSGQPNKYTPPARRQNAAQSAMASGAPASSIKQAPSTPKEAVAAGPPKENGQAQAQPAPPSITASSTADTEPKPALSKTTSGAPAPANATSNVEAEVLDSFRQFAHSEKAKLQERRRNQASYDRTIKLNELMKFSKNFKLATPVPKDLVPILAKDPHKQEEIIQRAQQHAEEKVVTKSPASADPKPAARPSGNARQESGTMPPPAQSDRPNFPRGRQMFPPTGPHAGPGGRLPQQPVHQGRQATGMLGHRLADNIQQRKGAAMGAVPAPLPINEVRIPPTGPAGEQPAVTSPNKVQTPTSSMSTKFNVRALEFKPNPAASTFTPGASSTSSPFTRGRSVSRTTSPSLFFGAKKPRPISERPSLNDQFNPIKRMKKENAEQSDKGFAFNGGIPPAYRTPPTWDAAPGNEEKTYLEMFKPPASVPAISPQSRSASNPQMPPPQMPFQFPQNTPGMPPTTGPPHGPHLHPQQHHNTGPPHFDDPHRMQMSASTSQVFPSPRLQHGYPSPMAPHAQLAFGQAMPQFYVSQAAQQPGHMRHYPGGPQFVNPQPTMGAPMMVQQPSSGPYMGVPQGVAPYTPQMQMYSPNPSHAYPQHVPPPQPHSGYPSPSRGAPMMMHQNSQPGQPPQPVMFMSPGQHGQPVYPTQQPSHMPPVRGNYPQQQPHFQSSPHQVHHYPPHQHRTPSSGYNQLPQMPPQMPAQPPSTVASGPQPQEAADEVK</sequence>
<dbReference type="Pfam" id="PF06741">
    <property type="entry name" value="LsmAD"/>
    <property type="match status" value="1"/>
</dbReference>
<feature type="compositionally biased region" description="Polar residues" evidence="1">
    <location>
        <begin position="1108"/>
        <end position="1117"/>
    </location>
</feature>
<feature type="compositionally biased region" description="Polar residues" evidence="1">
    <location>
        <begin position="211"/>
        <end position="228"/>
    </location>
</feature>
<feature type="compositionally biased region" description="Pro residues" evidence="1">
    <location>
        <begin position="984"/>
        <end position="994"/>
    </location>
</feature>
<feature type="region of interest" description="Disordered" evidence="1">
    <location>
        <begin position="848"/>
        <end position="929"/>
    </location>
</feature>
<feature type="compositionally biased region" description="Polar residues" evidence="1">
    <location>
        <begin position="609"/>
        <end position="623"/>
    </location>
</feature>
<dbReference type="GeneID" id="4982437"/>
<dbReference type="PANTHER" id="PTHR12854:SF7">
    <property type="entry name" value="ATAXIN-2 HOMOLOG"/>
    <property type="match status" value="1"/>
</dbReference>
<dbReference type="PANTHER" id="PTHR12854">
    <property type="entry name" value="ATAXIN 2-RELATED"/>
    <property type="match status" value="1"/>
</dbReference>
<dbReference type="InterPro" id="IPR025852">
    <property type="entry name" value="SM_dom_ATX"/>
</dbReference>
<dbReference type="VEuPathDB" id="FungiDB:An08g01230"/>
<feature type="compositionally biased region" description="Low complexity" evidence="1">
    <location>
        <begin position="196"/>
        <end position="210"/>
    </location>
</feature>
<feature type="region of interest" description="Disordered" evidence="1">
    <location>
        <begin position="491"/>
        <end position="623"/>
    </location>
</feature>
<protein>
    <recommendedName>
        <fullName evidence="2">LsmAD domain-containing protein</fullName>
    </recommendedName>
</protein>
<feature type="compositionally biased region" description="Basic residues" evidence="1">
    <location>
        <begin position="1199"/>
        <end position="1209"/>
    </location>
</feature>
<feature type="compositionally biased region" description="Low complexity" evidence="1">
    <location>
        <begin position="549"/>
        <end position="562"/>
    </location>
</feature>
<proteinExistence type="predicted"/>
<feature type="compositionally biased region" description="Basic and acidic residues" evidence="1">
    <location>
        <begin position="697"/>
        <end position="707"/>
    </location>
</feature>
<reference evidence="3" key="2">
    <citation type="submission" date="2025-08" db="UniProtKB">
        <authorList>
            <consortium name="RefSeq"/>
        </authorList>
    </citation>
    <scope>IDENTIFICATION</scope>
</reference>
<reference evidence="3" key="1">
    <citation type="submission" date="2025-02" db="EMBL/GenBank/DDBJ databases">
        <authorList>
            <consortium name="NCBI Genome Project"/>
        </authorList>
    </citation>
    <scope>NUCLEOTIDE SEQUENCE</scope>
</reference>
<dbReference type="KEGG" id="ang:An08g01230"/>
<feature type="compositionally biased region" description="Polar residues" evidence="1">
    <location>
        <begin position="850"/>
        <end position="878"/>
    </location>
</feature>
<dbReference type="RefSeq" id="XP_001392241.3">
    <property type="nucleotide sequence ID" value="XM_001392204.3"/>
</dbReference>
<feature type="compositionally biased region" description="Polar residues" evidence="1">
    <location>
        <begin position="259"/>
        <end position="293"/>
    </location>
</feature>
<dbReference type="Pfam" id="PF14438">
    <property type="entry name" value="SM-ATX"/>
    <property type="match status" value="1"/>
</dbReference>
<feature type="compositionally biased region" description="Low complexity" evidence="1">
    <location>
        <begin position="710"/>
        <end position="723"/>
    </location>
</feature>